<evidence type="ECO:0000313" key="2">
    <source>
        <dbReference type="Proteomes" id="UP000093523"/>
    </source>
</evidence>
<dbReference type="InterPro" id="IPR045390">
    <property type="entry name" value="ABC-3C_MC3"/>
</dbReference>
<dbReference type="RefSeq" id="WP_065610102.1">
    <property type="nucleotide sequence ID" value="NZ_CAWMPN010000008.1"/>
</dbReference>
<organism evidence="1 2">
    <name type="scientific">Aliivibrio logei</name>
    <name type="common">Vibrio logei</name>
    <dbReference type="NCBI Taxonomy" id="688"/>
    <lineage>
        <taxon>Bacteria</taxon>
        <taxon>Pseudomonadati</taxon>
        <taxon>Pseudomonadota</taxon>
        <taxon>Gammaproteobacteria</taxon>
        <taxon>Vibrionales</taxon>
        <taxon>Vibrionaceae</taxon>
        <taxon>Aliivibrio</taxon>
    </lineage>
</organism>
<dbReference type="EMBL" id="MAJU01000008">
    <property type="protein sequence ID" value="OCH21564.1"/>
    <property type="molecule type" value="Genomic_DNA"/>
</dbReference>
<gene>
    <name evidence="1" type="ORF">A6E04_06765</name>
</gene>
<accession>A0A1B9NZM6</accession>
<dbReference type="Proteomes" id="UP000093523">
    <property type="component" value="Unassembled WGS sequence"/>
</dbReference>
<dbReference type="AlphaFoldDB" id="A0A1B9NZM6"/>
<sequence>MNNQINLANCVFAINSVLTISKKLSLDKVMLIYPFVYQKKMLNELSRKAKLPKSIEKLIISHPELFSNFDNVYNSNLSLAINAIQYMYEMEHISIVDGEVILLKEIKYEKRMGNNIEKYYKSAACISEILNKSSDYLYLHLRIYL</sequence>
<reference evidence="1 2" key="1">
    <citation type="submission" date="2016-06" db="EMBL/GenBank/DDBJ databases">
        <authorList>
            <person name="Kjaerup R.B."/>
            <person name="Dalgaard T.S."/>
            <person name="Juul-Madsen H.R."/>
        </authorList>
    </citation>
    <scope>NUCLEOTIDE SEQUENCE [LARGE SCALE GENOMIC DNA]</scope>
    <source>
        <strain evidence="1 2">1S159</strain>
    </source>
</reference>
<dbReference type="STRING" id="688.A6E04_06765"/>
<protein>
    <submittedName>
        <fullName evidence="1">Uncharacterized protein</fullName>
    </submittedName>
</protein>
<comment type="caution">
    <text evidence="1">The sequence shown here is derived from an EMBL/GenBank/DDBJ whole genome shotgun (WGS) entry which is preliminary data.</text>
</comment>
<evidence type="ECO:0000313" key="1">
    <source>
        <dbReference type="EMBL" id="OCH21564.1"/>
    </source>
</evidence>
<proteinExistence type="predicted"/>
<dbReference type="Pfam" id="PF20131">
    <property type="entry name" value="MC3"/>
    <property type="match status" value="1"/>
</dbReference>
<name>A0A1B9NZM6_ALILO</name>